<dbReference type="FunFam" id="1.10.510.10:FF:001115">
    <property type="entry name" value="Serine/threonine kinase like domain containing 1"/>
    <property type="match status" value="1"/>
</dbReference>
<evidence type="ECO:0000313" key="5">
    <source>
        <dbReference type="Proteomes" id="UP000002280"/>
    </source>
</evidence>
<dbReference type="Proteomes" id="UP000002280">
    <property type="component" value="Chromosome 1"/>
</dbReference>
<dbReference type="InterPro" id="IPR011009">
    <property type="entry name" value="Kinase-like_dom_sf"/>
</dbReference>
<accession>F7DZ71</accession>
<dbReference type="eggNOG" id="KOG0574">
    <property type="taxonomic scope" value="Eukaryota"/>
</dbReference>
<dbReference type="SUPFAM" id="SSF56112">
    <property type="entry name" value="Protein kinase-like (PK-like)"/>
    <property type="match status" value="1"/>
</dbReference>
<name>F7DZ71_MONDO</name>
<dbReference type="GO" id="GO:0004674">
    <property type="term" value="F:protein serine/threonine kinase activity"/>
    <property type="evidence" value="ECO:0000318"/>
    <property type="project" value="GO_Central"/>
</dbReference>
<keyword evidence="5" id="KW-1185">Reference proteome</keyword>
<evidence type="ECO:0000259" key="3">
    <source>
        <dbReference type="PROSITE" id="PS50011"/>
    </source>
</evidence>
<protein>
    <submittedName>
        <fullName evidence="4">Serine/threonine kinase like domain containing 1</fullName>
    </submittedName>
</protein>
<evidence type="ECO:0000256" key="2">
    <source>
        <dbReference type="ARBA" id="ARBA00022840"/>
    </source>
</evidence>
<proteinExistence type="predicted"/>
<dbReference type="HOGENOM" id="CLU_013402_0_0_1"/>
<dbReference type="CDD" id="cd00180">
    <property type="entry name" value="PKc"/>
    <property type="match status" value="1"/>
</dbReference>
<dbReference type="Gene3D" id="1.25.10.10">
    <property type="entry name" value="Leucine-rich Repeat Variant"/>
    <property type="match status" value="1"/>
</dbReference>
<dbReference type="OMA" id="MDSTEAM"/>
<dbReference type="GeneTree" id="ENSGT00390000018038"/>
<evidence type="ECO:0000313" key="4">
    <source>
        <dbReference type="Ensembl" id="ENSMODP00000016014.3"/>
    </source>
</evidence>
<dbReference type="SUPFAM" id="SSF48371">
    <property type="entry name" value="ARM repeat"/>
    <property type="match status" value="1"/>
</dbReference>
<dbReference type="GO" id="GO:0005524">
    <property type="term" value="F:ATP binding"/>
    <property type="evidence" value="ECO:0007669"/>
    <property type="project" value="UniProtKB-KW"/>
</dbReference>
<keyword evidence="1" id="KW-0547">Nucleotide-binding</keyword>
<reference evidence="4" key="2">
    <citation type="submission" date="2025-08" db="UniProtKB">
        <authorList>
            <consortium name="Ensembl"/>
        </authorList>
    </citation>
    <scope>IDENTIFICATION</scope>
</reference>
<dbReference type="Bgee" id="ENSMODG00000012800">
    <property type="expression patterns" value="Expressed in spermatocyte and 20 other cell types or tissues"/>
</dbReference>
<reference evidence="4" key="3">
    <citation type="submission" date="2025-09" db="UniProtKB">
        <authorList>
            <consortium name="Ensembl"/>
        </authorList>
    </citation>
    <scope>IDENTIFICATION</scope>
</reference>
<dbReference type="InterPro" id="IPR016024">
    <property type="entry name" value="ARM-type_fold"/>
</dbReference>
<sequence length="658" mass="74798">MEKYRILQTLKQGALGVNVVAVEKRKAKDTTPVRYLIKKVECIDEQHANDALEEISSLFLCLVMKYTGKGNLSDLIAGHRDLKKKIDVMIMEKFLGQVLDAVEYLHRMDVIHRNIKPSNIILMGDSYCMLEDLAVESLMLDEAKWKIRALEEPSFKSWMAPEALEFSFSTKSDVWSLGCIILDMATCSYLTRLDGLALRETIRQSPHKLKKALRKIQNHDIAKADKISDLLKEMLRINPEDRMAIKDLIHLPFARDCLLASGIPMTVRKKPLPTSVMDTLLQGGLPSVLEVMNCFLDRPEMQLKALEHLLAIVDQKEDLPWILDMVESVIAIIKSHQDIIEIQKYGCKLLLKILGQTLLYHPDDVPSGEDFIKTLLSTMRSYPTDQELISMVCQMLMIISSNEASMVHLQNVCTFAEINECLNTFPHDKEICLSCLGLLWSLTVKAVMVDKTPLKEAVGLILKVLEIYLNDGERAEASCSALWVLSLQGCIEGCDYEHVTLLLLKCIQLHSKRAILVNNAFLGLANLARMSELAAFRIVVHDDNSPGVSLIKEIYQSHWDDPEVVENLCMMLSELVSYDEIVLELFSNDIHKMLQEIEIRFTSSQGLHIQEKNKTKRRAGRMADRIPSPSLASRRPLLIFFWRYDCAVEEQGSKQCRQ</sequence>
<reference evidence="4 5" key="1">
    <citation type="journal article" date="2007" name="Nature">
        <title>Genome of the marsupial Monodelphis domestica reveals innovation in non-coding sequences.</title>
        <authorList>
            <person name="Mikkelsen T.S."/>
            <person name="Wakefield M.J."/>
            <person name="Aken B."/>
            <person name="Amemiya C.T."/>
            <person name="Chang J.L."/>
            <person name="Duke S."/>
            <person name="Garber M."/>
            <person name="Gentles A.J."/>
            <person name="Goodstadt L."/>
            <person name="Heger A."/>
            <person name="Jurka J."/>
            <person name="Kamal M."/>
            <person name="Mauceli E."/>
            <person name="Searle S.M."/>
            <person name="Sharpe T."/>
            <person name="Baker M.L."/>
            <person name="Batzer M.A."/>
            <person name="Benos P.V."/>
            <person name="Belov K."/>
            <person name="Clamp M."/>
            <person name="Cook A."/>
            <person name="Cuff J."/>
            <person name="Das R."/>
            <person name="Davidow L."/>
            <person name="Deakin J.E."/>
            <person name="Fazzari M.J."/>
            <person name="Glass J.L."/>
            <person name="Grabherr M."/>
            <person name="Greally J.M."/>
            <person name="Gu W."/>
            <person name="Hore T.A."/>
            <person name="Huttley G.A."/>
            <person name="Kleber M."/>
            <person name="Jirtle R.L."/>
            <person name="Koina E."/>
            <person name="Lee J.T."/>
            <person name="Mahony S."/>
            <person name="Marra M.A."/>
            <person name="Miller R.D."/>
            <person name="Nicholls R.D."/>
            <person name="Oda M."/>
            <person name="Papenfuss A.T."/>
            <person name="Parra Z.E."/>
            <person name="Pollock D.D."/>
            <person name="Ray D.A."/>
            <person name="Schein J.E."/>
            <person name="Speed T.P."/>
            <person name="Thompson K."/>
            <person name="VandeBerg J.L."/>
            <person name="Wade C.M."/>
            <person name="Walker J.A."/>
            <person name="Waters P.D."/>
            <person name="Webber C."/>
            <person name="Weidman J.R."/>
            <person name="Xie X."/>
            <person name="Zody M.C."/>
            <person name="Baldwin J."/>
            <person name="Abdouelleil A."/>
            <person name="Abdulkadir J."/>
            <person name="Abebe A."/>
            <person name="Abera B."/>
            <person name="Abreu J."/>
            <person name="Acer S.C."/>
            <person name="Aftuck L."/>
            <person name="Alexander A."/>
            <person name="An P."/>
            <person name="Anderson E."/>
            <person name="Anderson S."/>
            <person name="Arachi H."/>
            <person name="Azer M."/>
            <person name="Bachantsang P."/>
            <person name="Barry A."/>
            <person name="Bayul T."/>
            <person name="Berlin A."/>
            <person name="Bessette D."/>
            <person name="Bloom T."/>
            <person name="Bloom T."/>
            <person name="Boguslavskiy L."/>
            <person name="Bonnet C."/>
            <person name="Boukhgalter B."/>
            <person name="Bourzgui I."/>
            <person name="Brown A."/>
            <person name="Cahill P."/>
            <person name="Channer S."/>
            <person name="Cheshatsang Y."/>
            <person name="Chuda L."/>
            <person name="Citroen M."/>
            <person name="Collymore A."/>
            <person name="Cooke P."/>
            <person name="Costello M."/>
            <person name="D'Aco K."/>
            <person name="Daza R."/>
            <person name="De Haan G."/>
            <person name="DeGray S."/>
            <person name="DeMaso C."/>
            <person name="Dhargay N."/>
            <person name="Dooley K."/>
            <person name="Dooley E."/>
            <person name="Doricent M."/>
            <person name="Dorje P."/>
            <person name="Dorjee K."/>
            <person name="Dupes A."/>
            <person name="Elong R."/>
            <person name="Falk J."/>
            <person name="Farina A."/>
            <person name="Faro S."/>
            <person name="Ferguson D."/>
            <person name="Fisher S."/>
            <person name="Foley C.D."/>
            <person name="Franke A."/>
            <person name="Friedrich D."/>
            <person name="Gadbois L."/>
            <person name="Gearin G."/>
            <person name="Gearin C.R."/>
            <person name="Giannoukos G."/>
            <person name="Goode T."/>
            <person name="Graham J."/>
            <person name="Grandbois E."/>
            <person name="Grewal S."/>
            <person name="Gyaltsen K."/>
            <person name="Hafez N."/>
            <person name="Hagos B."/>
            <person name="Hall J."/>
            <person name="Henson C."/>
            <person name="Hollinger A."/>
            <person name="Honan T."/>
            <person name="Huard M.D."/>
            <person name="Hughes L."/>
            <person name="Hurhula B."/>
            <person name="Husby M.E."/>
            <person name="Kamat A."/>
            <person name="Kanga B."/>
            <person name="Kashin S."/>
            <person name="Khazanovich D."/>
            <person name="Kisner P."/>
            <person name="Lance K."/>
            <person name="Lara M."/>
            <person name="Lee W."/>
            <person name="Lennon N."/>
            <person name="Letendre F."/>
            <person name="LeVine R."/>
            <person name="Lipovsky A."/>
            <person name="Liu X."/>
            <person name="Liu J."/>
            <person name="Liu S."/>
            <person name="Lokyitsang T."/>
            <person name="Lokyitsang Y."/>
            <person name="Lubonja R."/>
            <person name="Lui A."/>
            <person name="MacDonald P."/>
            <person name="Magnisalis V."/>
            <person name="Maru K."/>
            <person name="Matthews C."/>
            <person name="McCusker W."/>
            <person name="McDonough S."/>
            <person name="Mehta T."/>
            <person name="Meldrim J."/>
            <person name="Meneus L."/>
            <person name="Mihai O."/>
            <person name="Mihalev A."/>
            <person name="Mihova T."/>
            <person name="Mittelman R."/>
            <person name="Mlenga V."/>
            <person name="Montmayeur A."/>
            <person name="Mulrain L."/>
            <person name="Navidi A."/>
            <person name="Naylor J."/>
            <person name="Negash T."/>
            <person name="Nguyen T."/>
            <person name="Nguyen N."/>
            <person name="Nicol R."/>
            <person name="Norbu C."/>
            <person name="Norbu N."/>
            <person name="Novod N."/>
            <person name="O'Neill B."/>
            <person name="Osman S."/>
            <person name="Markiewicz E."/>
            <person name="Oyono O.L."/>
            <person name="Patti C."/>
            <person name="Phunkhang P."/>
            <person name="Pierre F."/>
            <person name="Priest M."/>
            <person name="Raghuraman S."/>
            <person name="Rege F."/>
            <person name="Reyes R."/>
            <person name="Rise C."/>
            <person name="Rogov P."/>
            <person name="Ross K."/>
            <person name="Ryan E."/>
            <person name="Settipalli S."/>
            <person name="Shea T."/>
            <person name="Sherpa N."/>
            <person name="Shi L."/>
            <person name="Shih D."/>
            <person name="Sparrow T."/>
            <person name="Spaulding J."/>
            <person name="Stalker J."/>
            <person name="Stange-Thomann N."/>
            <person name="Stavropoulos S."/>
            <person name="Stone C."/>
            <person name="Strader C."/>
            <person name="Tesfaye S."/>
            <person name="Thomson T."/>
            <person name="Thoulutsang Y."/>
            <person name="Thoulutsang D."/>
            <person name="Topham K."/>
            <person name="Topping I."/>
            <person name="Tsamla T."/>
            <person name="Vassiliev H."/>
            <person name="Vo A."/>
            <person name="Wangchuk T."/>
            <person name="Wangdi T."/>
            <person name="Weiand M."/>
            <person name="Wilkinson J."/>
            <person name="Wilson A."/>
            <person name="Yadav S."/>
            <person name="Young G."/>
            <person name="Yu Q."/>
            <person name="Zembek L."/>
            <person name="Zhong D."/>
            <person name="Zimmer A."/>
            <person name="Zwirko Z."/>
            <person name="Jaffe D.B."/>
            <person name="Alvarez P."/>
            <person name="Brockman W."/>
            <person name="Butler J."/>
            <person name="Chin C."/>
            <person name="Gnerre S."/>
            <person name="MacCallum I."/>
            <person name="Graves J.A."/>
            <person name="Ponting C.P."/>
            <person name="Breen M."/>
            <person name="Samollow P.B."/>
            <person name="Lander E.S."/>
            <person name="Lindblad-Toh K."/>
        </authorList>
    </citation>
    <scope>NUCLEOTIDE SEQUENCE [LARGE SCALE GENOMIC DNA]</scope>
</reference>
<dbReference type="Gene3D" id="1.10.510.10">
    <property type="entry name" value="Transferase(Phosphotransferase) domain 1"/>
    <property type="match status" value="1"/>
</dbReference>
<feature type="domain" description="Protein kinase" evidence="3">
    <location>
        <begin position="1"/>
        <end position="254"/>
    </location>
</feature>
<dbReference type="InterPro" id="IPR000719">
    <property type="entry name" value="Prot_kinase_dom"/>
</dbReference>
<dbReference type="AlphaFoldDB" id="F7DZ71"/>
<dbReference type="InterPro" id="IPR011989">
    <property type="entry name" value="ARM-like"/>
</dbReference>
<dbReference type="PANTHER" id="PTHR24363:SF5">
    <property type="entry name" value="SERINE_THREONINE KINASE-LIKE DOMAIN-CONTAINING PROTEIN STKLD1"/>
    <property type="match status" value="1"/>
</dbReference>
<dbReference type="PROSITE" id="PS50011">
    <property type="entry name" value="PROTEIN_KINASE_DOM"/>
    <property type="match status" value="1"/>
</dbReference>
<dbReference type="PANTHER" id="PTHR24363">
    <property type="entry name" value="SERINE/THREONINE PROTEIN KINASE"/>
    <property type="match status" value="1"/>
</dbReference>
<evidence type="ECO:0000256" key="1">
    <source>
        <dbReference type="ARBA" id="ARBA00022741"/>
    </source>
</evidence>
<keyword evidence="2" id="KW-0067">ATP-binding</keyword>
<dbReference type="FunCoup" id="F7DZ71">
    <property type="interactions" value="209"/>
</dbReference>
<dbReference type="STRING" id="13616.ENSMODP00000016014"/>
<dbReference type="Ensembl" id="ENSMODT00000016310.3">
    <property type="protein sequence ID" value="ENSMODP00000016014.3"/>
    <property type="gene ID" value="ENSMODG00000012800.3"/>
</dbReference>
<dbReference type="FunFam" id="1.25.10.10:FF:001797">
    <property type="entry name" value="Uncharacterized protein"/>
    <property type="match status" value="1"/>
</dbReference>
<organism evidence="4 5">
    <name type="scientific">Monodelphis domestica</name>
    <name type="common">Gray short-tailed opossum</name>
    <dbReference type="NCBI Taxonomy" id="13616"/>
    <lineage>
        <taxon>Eukaryota</taxon>
        <taxon>Metazoa</taxon>
        <taxon>Chordata</taxon>
        <taxon>Craniata</taxon>
        <taxon>Vertebrata</taxon>
        <taxon>Euteleostomi</taxon>
        <taxon>Mammalia</taxon>
        <taxon>Metatheria</taxon>
        <taxon>Didelphimorphia</taxon>
        <taxon>Didelphidae</taxon>
        <taxon>Monodelphis</taxon>
    </lineage>
</organism>
<dbReference type="Pfam" id="PF00069">
    <property type="entry name" value="Pkinase"/>
    <property type="match status" value="1"/>
</dbReference>
<dbReference type="InParanoid" id="F7DZ71"/>